<accession>A0A409X1Y4</accession>
<dbReference type="InParanoid" id="A0A409X1Y4"/>
<reference evidence="2 3" key="1">
    <citation type="journal article" date="2018" name="Evol. Lett.">
        <title>Horizontal gene cluster transfer increased hallucinogenic mushroom diversity.</title>
        <authorList>
            <person name="Reynolds H.T."/>
            <person name="Vijayakumar V."/>
            <person name="Gluck-Thaler E."/>
            <person name="Korotkin H.B."/>
            <person name="Matheny P.B."/>
            <person name="Slot J.C."/>
        </authorList>
    </citation>
    <scope>NUCLEOTIDE SEQUENCE [LARGE SCALE GENOMIC DNA]</scope>
    <source>
        <strain evidence="2 3">2629</strain>
    </source>
</reference>
<gene>
    <name evidence="2" type="ORF">CVT24_002751</name>
</gene>
<name>A0A409X1Y4_9AGAR</name>
<feature type="compositionally biased region" description="Basic and acidic residues" evidence="1">
    <location>
        <begin position="283"/>
        <end position="294"/>
    </location>
</feature>
<evidence type="ECO:0000313" key="3">
    <source>
        <dbReference type="Proteomes" id="UP000284842"/>
    </source>
</evidence>
<feature type="non-terminal residue" evidence="2">
    <location>
        <position position="1"/>
    </location>
</feature>
<evidence type="ECO:0000256" key="1">
    <source>
        <dbReference type="SAM" id="MobiDB-lite"/>
    </source>
</evidence>
<comment type="caution">
    <text evidence="2">The sequence shown here is derived from an EMBL/GenBank/DDBJ whole genome shotgun (WGS) entry which is preliminary data.</text>
</comment>
<feature type="region of interest" description="Disordered" evidence="1">
    <location>
        <begin position="153"/>
        <end position="174"/>
    </location>
</feature>
<dbReference type="Proteomes" id="UP000284842">
    <property type="component" value="Unassembled WGS sequence"/>
</dbReference>
<feature type="region of interest" description="Disordered" evidence="1">
    <location>
        <begin position="202"/>
        <end position="294"/>
    </location>
</feature>
<keyword evidence="3" id="KW-1185">Reference proteome</keyword>
<feature type="compositionally biased region" description="Low complexity" evidence="1">
    <location>
        <begin position="246"/>
        <end position="270"/>
    </location>
</feature>
<dbReference type="EMBL" id="NHTK01004819">
    <property type="protein sequence ID" value="PPQ84783.1"/>
    <property type="molecule type" value="Genomic_DNA"/>
</dbReference>
<sequence>KDISGPRYFIGPPVIAFTDDFYKQSEIYQAGTIIHEATHAVFDSSDYFLRHPPYTPQLEEHDPNGQENLIGYEDGDFPELIKIGGEVTRLNADSYAVAAIVAYRANMDACANVPQTTIMSRIQCAAFDTPRSSSASLRSSVYSVCPPVSAVQHSQGQIPQTNTGHPTAPQGQPTVQVSSYLDWGKPSTSNFCWAAATGAPPPARGGIGPSHPLSGGQQQAPASYSYPQTGPATNARPPPSHPPPGSQRQQTQQQPQQRPQQQQPPSSSRPHTGTGEPPAWTRWEYKHIPDYPPR</sequence>
<organism evidence="2 3">
    <name type="scientific">Panaeolus cyanescens</name>
    <dbReference type="NCBI Taxonomy" id="181874"/>
    <lineage>
        <taxon>Eukaryota</taxon>
        <taxon>Fungi</taxon>
        <taxon>Dikarya</taxon>
        <taxon>Basidiomycota</taxon>
        <taxon>Agaricomycotina</taxon>
        <taxon>Agaricomycetes</taxon>
        <taxon>Agaricomycetidae</taxon>
        <taxon>Agaricales</taxon>
        <taxon>Agaricineae</taxon>
        <taxon>Galeropsidaceae</taxon>
        <taxon>Panaeolus</taxon>
    </lineage>
</organism>
<feature type="compositionally biased region" description="Pro residues" evidence="1">
    <location>
        <begin position="236"/>
        <end position="245"/>
    </location>
</feature>
<feature type="compositionally biased region" description="Polar residues" evidence="1">
    <location>
        <begin position="215"/>
        <end position="232"/>
    </location>
</feature>
<dbReference type="AlphaFoldDB" id="A0A409X1Y4"/>
<proteinExistence type="predicted"/>
<evidence type="ECO:0000313" key="2">
    <source>
        <dbReference type="EMBL" id="PPQ84783.1"/>
    </source>
</evidence>
<protein>
    <submittedName>
        <fullName evidence="2">Uncharacterized protein</fullName>
    </submittedName>
</protein>
<dbReference type="OrthoDB" id="3067737at2759"/>